<evidence type="ECO:0000256" key="1">
    <source>
        <dbReference type="SAM" id="MobiDB-lite"/>
    </source>
</evidence>
<dbReference type="Gene3D" id="1.40.20.10">
    <property type="entry name" value="CHAD domain"/>
    <property type="match status" value="1"/>
</dbReference>
<comment type="caution">
    <text evidence="3">The sequence shown here is derived from an EMBL/GenBank/DDBJ whole genome shotgun (WGS) entry which is preliminary data.</text>
</comment>
<sequence length="553" mass="61977">MSPEPMDFQLPQGGDIEAVLERIRATLSCEVEPEATWRRRYLDSFDWLLYGVGAALEEQVAGTGQEPGQGQSRRLLWIDLAVDSADEAQVLDAEPGFADDLPPGALRERLAPVLGVRRLLPMAEVNTRAIRVRVLNDDAKTVARIHLEDNRLSDPVSPARLSARLRLLPVRGYLDEFAATARLLQEIARPVAEPGVLVLEALAAAGRRPGDYSSKLDYRLDPAQRADAATRFILLGLLDTIETNIDGTRRNLDSEFLHDLRVAVRRTRSALGQIKGVFHDAAVAHFKAEFAWVQQVTGPVRDLDVYLLDFPNLRACLPEGLRADLDALRDWLSAHYDDEQQRLVQALASPRFTTLLHDWRVFLEGPLQQAAPDGAALPIKALADQRIWRMFKRVRGEGRAIDAQSPAEELHELRKSCKKLRYLMEFFQSLYPDKSMRRLIKQTKVLLDNLGRFQDLAVQAEHLRETAERMRADNAADVGTLLAMGGLVSHMLEGQQRARREFADTFAQFDTKDNCKLFRRLFLDSSGEQARHQNRHSAGAESDAADAVHGAGQ</sequence>
<dbReference type="RefSeq" id="WP_150094569.1">
    <property type="nucleotide sequence ID" value="NZ_JBFUOH010000078.1"/>
</dbReference>
<feature type="region of interest" description="Disordered" evidence="1">
    <location>
        <begin position="529"/>
        <end position="553"/>
    </location>
</feature>
<dbReference type="OrthoDB" id="9810154at2"/>
<dbReference type="SMART" id="SM00880">
    <property type="entry name" value="CHAD"/>
    <property type="match status" value="1"/>
</dbReference>
<evidence type="ECO:0000313" key="3">
    <source>
        <dbReference type="EMBL" id="KAA6182988.1"/>
    </source>
</evidence>
<keyword evidence="4" id="KW-1185">Reference proteome</keyword>
<organism evidence="3 4">
    <name type="scientific">Thiohalocapsa marina</name>
    <dbReference type="NCBI Taxonomy" id="424902"/>
    <lineage>
        <taxon>Bacteria</taxon>
        <taxon>Pseudomonadati</taxon>
        <taxon>Pseudomonadota</taxon>
        <taxon>Gammaproteobacteria</taxon>
        <taxon>Chromatiales</taxon>
        <taxon>Chromatiaceae</taxon>
        <taxon>Thiohalocapsa</taxon>
    </lineage>
</organism>
<evidence type="ECO:0000259" key="2">
    <source>
        <dbReference type="PROSITE" id="PS51708"/>
    </source>
</evidence>
<proteinExistence type="predicted"/>
<dbReference type="PROSITE" id="PS51708">
    <property type="entry name" value="CHAD"/>
    <property type="match status" value="1"/>
</dbReference>
<dbReference type="PANTHER" id="PTHR39339">
    <property type="entry name" value="SLR1444 PROTEIN"/>
    <property type="match status" value="1"/>
</dbReference>
<dbReference type="AlphaFoldDB" id="A0A5M8FDN6"/>
<evidence type="ECO:0000313" key="4">
    <source>
        <dbReference type="Proteomes" id="UP000322981"/>
    </source>
</evidence>
<name>A0A5M8FDN6_9GAMM</name>
<dbReference type="Proteomes" id="UP000322981">
    <property type="component" value="Unassembled WGS sequence"/>
</dbReference>
<dbReference type="InterPro" id="IPR007899">
    <property type="entry name" value="CHAD_dom"/>
</dbReference>
<dbReference type="PANTHER" id="PTHR39339:SF1">
    <property type="entry name" value="CHAD DOMAIN-CONTAINING PROTEIN"/>
    <property type="match status" value="1"/>
</dbReference>
<accession>A0A5M8FDN6</accession>
<protein>
    <submittedName>
        <fullName evidence="3">CHAD domain-containing protein</fullName>
    </submittedName>
</protein>
<reference evidence="3 4" key="1">
    <citation type="submission" date="2019-09" db="EMBL/GenBank/DDBJ databases">
        <title>Whole-genome sequence of the purple sulfur bacterium Thiohalocapsa marina DSM 19078.</title>
        <authorList>
            <person name="Kyndt J.A."/>
            <person name="Meyer T.E."/>
        </authorList>
    </citation>
    <scope>NUCLEOTIDE SEQUENCE [LARGE SCALE GENOMIC DNA]</scope>
    <source>
        <strain evidence="3 4">DSM 19078</strain>
    </source>
</reference>
<dbReference type="Pfam" id="PF05235">
    <property type="entry name" value="CHAD"/>
    <property type="match status" value="1"/>
</dbReference>
<dbReference type="InterPro" id="IPR038186">
    <property type="entry name" value="CHAD_dom_sf"/>
</dbReference>
<feature type="domain" description="CHAD" evidence="2">
    <location>
        <begin position="222"/>
        <end position="511"/>
    </location>
</feature>
<dbReference type="EMBL" id="VWXX01000038">
    <property type="protein sequence ID" value="KAA6182988.1"/>
    <property type="molecule type" value="Genomic_DNA"/>
</dbReference>
<gene>
    <name evidence="3" type="ORF">F2Q65_16845</name>
</gene>